<dbReference type="Pfam" id="PF08713">
    <property type="entry name" value="DNA_alkylation"/>
    <property type="match status" value="1"/>
</dbReference>
<protein>
    <submittedName>
        <fullName evidence="1">DNA alkylation repair protein</fullName>
    </submittedName>
</protein>
<evidence type="ECO:0000313" key="2">
    <source>
        <dbReference type="Proteomes" id="UP000460298"/>
    </source>
</evidence>
<sequence>MAGLSAENPFKDVFNRRVLEALGRRIKREHPAFDDTLFVQLSMHGLKELGLFERSDHICECLKQTLPDEFPEAVRILVAALDDPLPDPGKTDWDSFIVMPQTRFVARYGQGHYDLSMAALYQMTQRFTAENDLRTFIELDYQRTMKLLKKWAKDPSHHVRRLVSEGTRCRLPMTGRIRRFIEDPRPVFELLELLKDDESLYVRRSVANNLNDISKDNPDLMLDLLERWSVDAGDDRRWLIRHALRTLIKKGNARALKLAGADTTAKASLSTLRMTTKRINIGETARFAFRITSEAKKKATYIVDYDLFFKKKDGSLKPKRFKLRRLTLQPGESRLVEAQFRAVHTSGRTIYPGRHEIEVHVNGAGSGRLSFQIVE</sequence>
<reference evidence="1 2" key="1">
    <citation type="submission" date="2019-10" db="EMBL/GenBank/DDBJ databases">
        <title>Extracellular Electron Transfer in a Candidatus Methanoperedens spp. Enrichment Culture.</title>
        <authorList>
            <person name="Berger S."/>
            <person name="Rangel Shaw D."/>
            <person name="Berben T."/>
            <person name="In 'T Zandt M."/>
            <person name="Frank J."/>
            <person name="Reimann J."/>
            <person name="Jetten M.S.M."/>
            <person name="Welte C.U."/>
        </authorList>
    </citation>
    <scope>NUCLEOTIDE SEQUENCE [LARGE SCALE GENOMIC DNA]</scope>
    <source>
        <strain evidence="1">SB12</strain>
    </source>
</reference>
<organism evidence="1 2">
    <name type="scientific">Leptonema illini</name>
    <dbReference type="NCBI Taxonomy" id="183"/>
    <lineage>
        <taxon>Bacteria</taxon>
        <taxon>Pseudomonadati</taxon>
        <taxon>Spirochaetota</taxon>
        <taxon>Spirochaetia</taxon>
        <taxon>Leptospirales</taxon>
        <taxon>Leptospiraceae</taxon>
        <taxon>Leptonema</taxon>
    </lineage>
</organism>
<dbReference type="SUPFAM" id="SSF48371">
    <property type="entry name" value="ARM repeat"/>
    <property type="match status" value="1"/>
</dbReference>
<dbReference type="Gene3D" id="1.25.40.290">
    <property type="entry name" value="ARM repeat domains"/>
    <property type="match status" value="1"/>
</dbReference>
<dbReference type="InterPro" id="IPR016024">
    <property type="entry name" value="ARM-type_fold"/>
</dbReference>
<dbReference type="Proteomes" id="UP000460298">
    <property type="component" value="Unassembled WGS sequence"/>
</dbReference>
<name>A0A833LVT0_9LEPT</name>
<proteinExistence type="predicted"/>
<accession>A0A833LVT0</accession>
<dbReference type="InterPro" id="IPR014825">
    <property type="entry name" value="DNA_alkylation"/>
</dbReference>
<gene>
    <name evidence="1" type="ORF">F9K24_19615</name>
</gene>
<comment type="caution">
    <text evidence="1">The sequence shown here is derived from an EMBL/GenBank/DDBJ whole genome shotgun (WGS) entry which is preliminary data.</text>
</comment>
<dbReference type="EMBL" id="WBUI01000030">
    <property type="protein sequence ID" value="KAB2929496.1"/>
    <property type="molecule type" value="Genomic_DNA"/>
</dbReference>
<evidence type="ECO:0000313" key="1">
    <source>
        <dbReference type="EMBL" id="KAB2929496.1"/>
    </source>
</evidence>
<dbReference type="AlphaFoldDB" id="A0A833LVT0"/>